<dbReference type="Proteomes" id="UP000198736">
    <property type="component" value="Unassembled WGS sequence"/>
</dbReference>
<evidence type="ECO:0000313" key="2">
    <source>
        <dbReference type="Proteomes" id="UP000198736"/>
    </source>
</evidence>
<dbReference type="AlphaFoldDB" id="A0A0S4LL99"/>
<dbReference type="STRING" id="1742973.COMA2_30289"/>
<name>A0A0S4LL99_9BACT</name>
<organism evidence="1 2">
    <name type="scientific">Candidatus Nitrospira nitrificans</name>
    <dbReference type="NCBI Taxonomy" id="1742973"/>
    <lineage>
        <taxon>Bacteria</taxon>
        <taxon>Pseudomonadati</taxon>
        <taxon>Nitrospirota</taxon>
        <taxon>Nitrospiria</taxon>
        <taxon>Nitrospirales</taxon>
        <taxon>Nitrospiraceae</taxon>
        <taxon>Nitrospira</taxon>
    </lineage>
</organism>
<protein>
    <submittedName>
        <fullName evidence="1">Uncharacterized protein</fullName>
    </submittedName>
</protein>
<reference evidence="2" key="1">
    <citation type="submission" date="2015-10" db="EMBL/GenBank/DDBJ databases">
        <authorList>
            <person name="Luecker S."/>
            <person name="Luecker S."/>
        </authorList>
    </citation>
    <scope>NUCLEOTIDE SEQUENCE [LARGE SCALE GENOMIC DNA]</scope>
</reference>
<gene>
    <name evidence="1" type="ORF">COMA2_30289</name>
</gene>
<accession>A0A0S4LL99</accession>
<evidence type="ECO:0000313" key="1">
    <source>
        <dbReference type="EMBL" id="CUS37469.1"/>
    </source>
</evidence>
<proteinExistence type="predicted"/>
<sequence length="28" mass="3019">MPGQHAPRLIHLALPEVMGGMLEFQSAS</sequence>
<keyword evidence="2" id="KW-1185">Reference proteome</keyword>
<dbReference type="EMBL" id="CZPZ01000023">
    <property type="protein sequence ID" value="CUS37469.1"/>
    <property type="molecule type" value="Genomic_DNA"/>
</dbReference>